<dbReference type="RefSeq" id="WP_002320853.1">
    <property type="nucleotide sequence ID" value="NZ_CABGSJ010000015.1"/>
</dbReference>
<protein>
    <submittedName>
        <fullName evidence="1">Uncharacterized protein</fullName>
    </submittedName>
</protein>
<sequence length="209" mass="24668">MIIVSSFLRWLTPYKYTDEVVVKRTKKRDKKAVLTPKQMLDHGILGVKVLEVNKPFESNSAREKLLGAEADVAYFYHDKSKHQIAIKFNPKSAWRYQARDDLKRRKLRPMLYPEGKEAFDRTHIVPIGFHGTESDNRLLVGWNSNQNRVQINKFEKKVRKFNDRKTILWFADICKQPDGTAKWEAVIFDENGKKVMSETWHDKAKFVWQ</sequence>
<dbReference type="AlphaFoldDB" id="A0A132Z7V3"/>
<dbReference type="EMBL" id="CP039730">
    <property type="protein sequence ID" value="QHT44800.1"/>
    <property type="molecule type" value="Genomic_DNA"/>
</dbReference>
<organism evidence="1">
    <name type="scientific">Enterococcus faecium</name>
    <name type="common">Streptococcus faecium</name>
    <dbReference type="NCBI Taxonomy" id="1352"/>
    <lineage>
        <taxon>Bacteria</taxon>
        <taxon>Bacillati</taxon>
        <taxon>Bacillota</taxon>
        <taxon>Bacilli</taxon>
        <taxon>Lactobacillales</taxon>
        <taxon>Enterococcaceae</taxon>
        <taxon>Enterococcus</taxon>
    </lineage>
</organism>
<name>A0A132Z7V3_ENTFC</name>
<geneLocation type="plasmid" evidence="1">
    <name>pZY2</name>
</geneLocation>
<keyword evidence="1" id="KW-0614">Plasmid</keyword>
<proteinExistence type="predicted"/>
<accession>A0A132Z7V3</accession>
<reference evidence="1" key="1">
    <citation type="journal article" date="2020" name="J. Antimicrob. Chemother.">
        <title>Tandem amplification of the vanM gene cluster drives vancomycin resistance in vancomycin-variable enterococci.</title>
        <authorList>
            <person name="Sun L."/>
            <person name="Chen Y."/>
            <person name="Hua X."/>
            <person name="Chen Y."/>
            <person name="Hong J."/>
            <person name="Wu X."/>
            <person name="Jiang Y."/>
            <person name="van Schaik W."/>
            <person name="Qu T."/>
            <person name="Yu Y."/>
        </authorList>
    </citation>
    <scope>NUCLEOTIDE SEQUENCE [LARGE SCALE GENOMIC DNA]</scope>
    <source>
        <strain evidence="1">ZY2</strain>
        <plasmid evidence="1">pZY2</plasmid>
    </source>
</reference>
<gene>
    <name evidence="1" type="ORF">FCF09_14030</name>
</gene>
<dbReference type="GeneID" id="66455757"/>
<evidence type="ECO:0000313" key="1">
    <source>
        <dbReference type="EMBL" id="QHT44800.1"/>
    </source>
</evidence>